<feature type="transmembrane region" description="Helical" evidence="7">
    <location>
        <begin position="85"/>
        <end position="107"/>
    </location>
</feature>
<evidence type="ECO:0000256" key="2">
    <source>
        <dbReference type="ARBA" id="ARBA00007430"/>
    </source>
</evidence>
<evidence type="ECO:0000256" key="6">
    <source>
        <dbReference type="ARBA" id="ARBA00023136"/>
    </source>
</evidence>
<evidence type="ECO:0000256" key="7">
    <source>
        <dbReference type="SAM" id="Phobius"/>
    </source>
</evidence>
<comment type="caution">
    <text evidence="8">The sequence shown here is derived from an EMBL/GenBank/DDBJ whole genome shotgun (WGS) entry which is preliminary data.</text>
</comment>
<evidence type="ECO:0000256" key="3">
    <source>
        <dbReference type="ARBA" id="ARBA00022475"/>
    </source>
</evidence>
<evidence type="ECO:0000256" key="4">
    <source>
        <dbReference type="ARBA" id="ARBA00022692"/>
    </source>
</evidence>
<dbReference type="PANTHER" id="PTHR30250:SF10">
    <property type="entry name" value="LIPOPOLYSACCHARIDE BIOSYNTHESIS PROTEIN WZXC"/>
    <property type="match status" value="1"/>
</dbReference>
<dbReference type="PANTHER" id="PTHR30250">
    <property type="entry name" value="PST FAMILY PREDICTED COLANIC ACID TRANSPORTER"/>
    <property type="match status" value="1"/>
</dbReference>
<accession>A0A0F8YIR6</accession>
<proteinExistence type="inferred from homology"/>
<evidence type="ECO:0000256" key="1">
    <source>
        <dbReference type="ARBA" id="ARBA00004651"/>
    </source>
</evidence>
<comment type="similarity">
    <text evidence="2">Belongs to the polysaccharide synthase family.</text>
</comment>
<organism evidence="8">
    <name type="scientific">marine sediment metagenome</name>
    <dbReference type="NCBI Taxonomy" id="412755"/>
    <lineage>
        <taxon>unclassified sequences</taxon>
        <taxon>metagenomes</taxon>
        <taxon>ecological metagenomes</taxon>
    </lineage>
</organism>
<keyword evidence="6 7" id="KW-0472">Membrane</keyword>
<gene>
    <name evidence="8" type="ORF">LCGC14_3088500</name>
</gene>
<feature type="transmembrane region" description="Helical" evidence="7">
    <location>
        <begin position="55"/>
        <end position="79"/>
    </location>
</feature>
<evidence type="ECO:0000313" key="8">
    <source>
        <dbReference type="EMBL" id="KKK54064.1"/>
    </source>
</evidence>
<dbReference type="EMBL" id="LAZR01066190">
    <property type="protein sequence ID" value="KKK54064.1"/>
    <property type="molecule type" value="Genomic_DNA"/>
</dbReference>
<dbReference type="GO" id="GO:0005886">
    <property type="term" value="C:plasma membrane"/>
    <property type="evidence" value="ECO:0007669"/>
    <property type="project" value="UniProtKB-SubCell"/>
</dbReference>
<feature type="transmembrane region" description="Helical" evidence="7">
    <location>
        <begin position="13"/>
        <end position="34"/>
    </location>
</feature>
<feature type="non-terminal residue" evidence="8">
    <location>
        <position position="214"/>
    </location>
</feature>
<keyword evidence="4 7" id="KW-0812">Transmembrane</keyword>
<reference evidence="8" key="1">
    <citation type="journal article" date="2015" name="Nature">
        <title>Complex archaea that bridge the gap between prokaryotes and eukaryotes.</title>
        <authorList>
            <person name="Spang A."/>
            <person name="Saw J.H."/>
            <person name="Jorgensen S.L."/>
            <person name="Zaremba-Niedzwiedzka K."/>
            <person name="Martijn J."/>
            <person name="Lind A.E."/>
            <person name="van Eijk R."/>
            <person name="Schleper C."/>
            <person name="Guy L."/>
            <person name="Ettema T.J."/>
        </authorList>
    </citation>
    <scope>NUCLEOTIDE SEQUENCE</scope>
</reference>
<keyword evidence="3" id="KW-1003">Cell membrane</keyword>
<sequence length="214" mass="23979">MIFIIQILEPRDFGLVAIALLTLSIFEVFTKAGFQESLIQKQGDIETYLNSIWTVLLLRGFILYGLIFTFSPFISAFFIEPRAENLIKVLSLVLILRGLTNIGVVFFKKDLEFKKQFILDLSKTLPDFIGSLKIEMEGPLTTTRIENNRPYTLFANNSVNLFGRAFPNGSYRLMATPFTQANAQGTAGAPLEINFEVIGTPASDAMKVYPVSFT</sequence>
<name>A0A0F8YIR6_9ZZZZ</name>
<keyword evidence="5 7" id="KW-1133">Transmembrane helix</keyword>
<evidence type="ECO:0000256" key="5">
    <source>
        <dbReference type="ARBA" id="ARBA00022989"/>
    </source>
</evidence>
<dbReference type="AlphaFoldDB" id="A0A0F8YIR6"/>
<protein>
    <submittedName>
        <fullName evidence="8">Uncharacterized protein</fullName>
    </submittedName>
</protein>
<dbReference type="InterPro" id="IPR050833">
    <property type="entry name" value="Poly_Biosynth_Transport"/>
</dbReference>
<comment type="subcellular location">
    <subcellularLocation>
        <location evidence="1">Cell membrane</location>
        <topology evidence="1">Multi-pass membrane protein</topology>
    </subcellularLocation>
</comment>
<dbReference type="Pfam" id="PF13440">
    <property type="entry name" value="Polysacc_synt_3"/>
    <property type="match status" value="1"/>
</dbReference>